<evidence type="ECO:0000256" key="9">
    <source>
        <dbReference type="SAM" id="Phobius"/>
    </source>
</evidence>
<comment type="similarity">
    <text evidence="2">Belongs to the GSP I family.</text>
</comment>
<comment type="caution">
    <text evidence="10">The sequence shown here is derived from an EMBL/GenBank/DDBJ whole genome shotgun (WGS) entry which is preliminary data.</text>
</comment>
<evidence type="ECO:0000256" key="1">
    <source>
        <dbReference type="ARBA" id="ARBA00004377"/>
    </source>
</evidence>
<keyword evidence="7 9" id="KW-1133">Transmembrane helix</keyword>
<evidence type="ECO:0000256" key="5">
    <source>
        <dbReference type="ARBA" id="ARBA00022519"/>
    </source>
</evidence>
<dbReference type="EMBL" id="DRLF01000231">
    <property type="protein sequence ID" value="HEC06506.1"/>
    <property type="molecule type" value="Genomic_DNA"/>
</dbReference>
<protein>
    <submittedName>
        <fullName evidence="10">Prepilin-type N-terminal cleavage/methylation domain-containing protein</fullName>
    </submittedName>
</protein>
<dbReference type="GO" id="GO:0015628">
    <property type="term" value="P:protein secretion by the type II secretion system"/>
    <property type="evidence" value="ECO:0007669"/>
    <property type="project" value="InterPro"/>
</dbReference>
<gene>
    <name evidence="10" type="ORF">ENJ12_06630</name>
</gene>
<dbReference type="Pfam" id="PF07963">
    <property type="entry name" value="N_methyl"/>
    <property type="match status" value="1"/>
</dbReference>
<evidence type="ECO:0000256" key="8">
    <source>
        <dbReference type="ARBA" id="ARBA00023136"/>
    </source>
</evidence>
<reference evidence="10" key="1">
    <citation type="journal article" date="2020" name="mSystems">
        <title>Genome- and Community-Level Interaction Insights into Carbon Utilization and Element Cycling Functions of Hydrothermarchaeota in Hydrothermal Sediment.</title>
        <authorList>
            <person name="Zhou Z."/>
            <person name="Liu Y."/>
            <person name="Xu W."/>
            <person name="Pan J."/>
            <person name="Luo Z.H."/>
            <person name="Li M."/>
        </authorList>
    </citation>
    <scope>NUCLEOTIDE SEQUENCE [LARGE SCALE GENOMIC DNA]</scope>
    <source>
        <strain evidence="10">HyVt-458</strain>
    </source>
</reference>
<evidence type="ECO:0000313" key="10">
    <source>
        <dbReference type="EMBL" id="HEC06506.1"/>
    </source>
</evidence>
<keyword evidence="8 9" id="KW-0472">Membrane</keyword>
<comment type="subcellular location">
    <subcellularLocation>
        <location evidence="1">Cell inner membrane</location>
        <topology evidence="1">Single-pass membrane protein</topology>
    </subcellularLocation>
</comment>
<feature type="transmembrane region" description="Helical" evidence="9">
    <location>
        <begin position="6"/>
        <end position="27"/>
    </location>
</feature>
<dbReference type="PROSITE" id="PS00409">
    <property type="entry name" value="PROKAR_NTER_METHYL"/>
    <property type="match status" value="1"/>
</dbReference>
<keyword evidence="6 9" id="KW-0812">Transmembrane</keyword>
<proteinExistence type="inferred from homology"/>
<keyword evidence="5" id="KW-0997">Cell inner membrane</keyword>
<dbReference type="InterPro" id="IPR012902">
    <property type="entry name" value="N_methyl_site"/>
</dbReference>
<dbReference type="InterPro" id="IPR010052">
    <property type="entry name" value="T2SS_protein-GspI"/>
</dbReference>
<dbReference type="PANTHER" id="PTHR38779:SF2">
    <property type="entry name" value="TYPE II SECRETION SYSTEM PROTEIN I-RELATED"/>
    <property type="match status" value="1"/>
</dbReference>
<dbReference type="GO" id="GO:0015627">
    <property type="term" value="C:type II protein secretion system complex"/>
    <property type="evidence" value="ECO:0007669"/>
    <property type="project" value="InterPro"/>
</dbReference>
<dbReference type="Proteomes" id="UP000886339">
    <property type="component" value="Unassembled WGS sequence"/>
</dbReference>
<sequence length="123" mass="13885">MYRQQGFSLLEVLVAFAILAMSLGVLYQAFGGSLRNLAVAGNYTNAMIIAESKLAEVADKVPLRQGSEQGEEKGGFRWKVDVLPWEELEDMPHSFKPYHVHVEVTWGQNGRRYVLDTLRLSDK</sequence>
<evidence type="ECO:0000256" key="7">
    <source>
        <dbReference type="ARBA" id="ARBA00022989"/>
    </source>
</evidence>
<dbReference type="AlphaFoldDB" id="A0A831RSY6"/>
<dbReference type="NCBIfam" id="TIGR02532">
    <property type="entry name" value="IV_pilin_GFxxxE"/>
    <property type="match status" value="1"/>
</dbReference>
<organism evidence="10">
    <name type="scientific">Thiolapillus brandeum</name>
    <dbReference type="NCBI Taxonomy" id="1076588"/>
    <lineage>
        <taxon>Bacteria</taxon>
        <taxon>Pseudomonadati</taxon>
        <taxon>Pseudomonadota</taxon>
        <taxon>Gammaproteobacteria</taxon>
        <taxon>Chromatiales</taxon>
        <taxon>Sedimenticolaceae</taxon>
        <taxon>Thiolapillus</taxon>
    </lineage>
</organism>
<evidence type="ECO:0000256" key="6">
    <source>
        <dbReference type="ARBA" id="ARBA00022692"/>
    </source>
</evidence>
<keyword evidence="4" id="KW-0488">Methylation</keyword>
<accession>A0A831RSY6</accession>
<evidence type="ECO:0000256" key="2">
    <source>
        <dbReference type="ARBA" id="ARBA00008358"/>
    </source>
</evidence>
<evidence type="ECO:0000256" key="4">
    <source>
        <dbReference type="ARBA" id="ARBA00022481"/>
    </source>
</evidence>
<keyword evidence="3" id="KW-1003">Cell membrane</keyword>
<dbReference type="GO" id="GO:0005886">
    <property type="term" value="C:plasma membrane"/>
    <property type="evidence" value="ECO:0007669"/>
    <property type="project" value="UniProtKB-SubCell"/>
</dbReference>
<evidence type="ECO:0000256" key="3">
    <source>
        <dbReference type="ARBA" id="ARBA00022475"/>
    </source>
</evidence>
<name>A0A831RSY6_9GAMM</name>
<dbReference type="PANTHER" id="PTHR38779">
    <property type="entry name" value="TYPE II SECRETION SYSTEM PROTEIN I-RELATED"/>
    <property type="match status" value="1"/>
</dbReference>